<dbReference type="InterPro" id="IPR050763">
    <property type="entry name" value="ABC_transporter_ATP-binding"/>
</dbReference>
<dbReference type="Gene3D" id="3.40.50.300">
    <property type="entry name" value="P-loop containing nucleotide triphosphate hydrolases"/>
    <property type="match status" value="1"/>
</dbReference>
<keyword evidence="4" id="KW-0547">Nucleotide-binding</keyword>
<accession>A0A1G7XYN5</accession>
<keyword evidence="3" id="KW-0536">Nodulation</keyword>
<dbReference type="Pfam" id="PF00005">
    <property type="entry name" value="ABC_tran"/>
    <property type="match status" value="1"/>
</dbReference>
<dbReference type="GO" id="GO:0016887">
    <property type="term" value="F:ATP hydrolysis activity"/>
    <property type="evidence" value="ECO:0007669"/>
    <property type="project" value="InterPro"/>
</dbReference>
<dbReference type="PANTHER" id="PTHR42711:SF5">
    <property type="entry name" value="ABC TRANSPORTER ATP-BINDING PROTEIN NATA"/>
    <property type="match status" value="1"/>
</dbReference>
<dbReference type="InterPro" id="IPR017871">
    <property type="entry name" value="ABC_transporter-like_CS"/>
</dbReference>
<dbReference type="EMBL" id="FNCS01000011">
    <property type="protein sequence ID" value="SDG89294.1"/>
    <property type="molecule type" value="Genomic_DNA"/>
</dbReference>
<evidence type="ECO:0000259" key="6">
    <source>
        <dbReference type="PROSITE" id="PS50893"/>
    </source>
</evidence>
<comment type="similarity">
    <text evidence="1">Belongs to the ABC transporter superfamily.</text>
</comment>
<evidence type="ECO:0000256" key="2">
    <source>
        <dbReference type="ARBA" id="ARBA00022448"/>
    </source>
</evidence>
<dbReference type="PROSITE" id="PS00211">
    <property type="entry name" value="ABC_TRANSPORTER_1"/>
    <property type="match status" value="1"/>
</dbReference>
<dbReference type="OrthoDB" id="9778547at2"/>
<dbReference type="InterPro" id="IPR003439">
    <property type="entry name" value="ABC_transporter-like_ATP-bd"/>
</dbReference>
<feature type="domain" description="ABC transporter" evidence="6">
    <location>
        <begin position="12"/>
        <end position="242"/>
    </location>
</feature>
<gene>
    <name evidence="7" type="ORF">SAMN04487974_11184</name>
</gene>
<dbReference type="SUPFAM" id="SSF52540">
    <property type="entry name" value="P-loop containing nucleoside triphosphate hydrolases"/>
    <property type="match status" value="1"/>
</dbReference>
<dbReference type="AlphaFoldDB" id="A0A1G7XYN5"/>
<dbReference type="STRING" id="440168.SAMN04487974_11184"/>
<evidence type="ECO:0000256" key="4">
    <source>
        <dbReference type="ARBA" id="ARBA00022741"/>
    </source>
</evidence>
<evidence type="ECO:0000256" key="3">
    <source>
        <dbReference type="ARBA" id="ARBA00022458"/>
    </source>
</evidence>
<evidence type="ECO:0000256" key="5">
    <source>
        <dbReference type="ARBA" id="ARBA00022840"/>
    </source>
</evidence>
<evidence type="ECO:0000313" key="7">
    <source>
        <dbReference type="EMBL" id="SDG89294.1"/>
    </source>
</evidence>
<dbReference type="SMART" id="SM00382">
    <property type="entry name" value="AAA"/>
    <property type="match status" value="1"/>
</dbReference>
<dbReference type="InterPro" id="IPR027417">
    <property type="entry name" value="P-loop_NTPase"/>
</dbReference>
<dbReference type="PANTHER" id="PTHR42711">
    <property type="entry name" value="ABC TRANSPORTER ATP-BINDING PROTEIN"/>
    <property type="match status" value="1"/>
</dbReference>
<keyword evidence="5 7" id="KW-0067">ATP-binding</keyword>
<dbReference type="PROSITE" id="PS50893">
    <property type="entry name" value="ABC_TRANSPORTER_2"/>
    <property type="match status" value="1"/>
</dbReference>
<name>A0A1G7XYN5_9HYPH</name>
<sequence>MTEDVDAKGTAISVEGVSQRYGRTLALDNVSLTVSTGSLFALIGPNGAGKSTLIDILCTIRAPLTGRVLLTGLDLARDPRGVRRRIGVIFQNSTLDTRLSVFDNLDFHARVHAMERAERRERIDQMLELVQLSDWRKAPVRSLSGGMKRRLEIARGLLHGPEILFMDEPTAGLDPQSRANIWDYLTTLREKTGITIVVSTHYIDEVASADQVCIIDDGKILVQGTPADLKAAHGTTLLRLQPEGTEGRAAILAAHTQTISLADGNILLRFASLPEAEATLAALRGQISLATLEPPSLESVFLSLTGRALREEAPISGRAKPASGGRRK</sequence>
<keyword evidence="8" id="KW-1185">Reference proteome</keyword>
<dbReference type="InterPro" id="IPR003593">
    <property type="entry name" value="AAA+_ATPase"/>
</dbReference>
<evidence type="ECO:0000256" key="1">
    <source>
        <dbReference type="ARBA" id="ARBA00005417"/>
    </source>
</evidence>
<proteinExistence type="inferred from homology"/>
<dbReference type="Proteomes" id="UP000199495">
    <property type="component" value="Unassembled WGS sequence"/>
</dbReference>
<organism evidence="7 8">
    <name type="scientific">Pelagibacterium luteolum</name>
    <dbReference type="NCBI Taxonomy" id="440168"/>
    <lineage>
        <taxon>Bacteria</taxon>
        <taxon>Pseudomonadati</taxon>
        <taxon>Pseudomonadota</taxon>
        <taxon>Alphaproteobacteria</taxon>
        <taxon>Hyphomicrobiales</taxon>
        <taxon>Devosiaceae</taxon>
        <taxon>Pelagibacterium</taxon>
    </lineage>
</organism>
<reference evidence="7 8" key="1">
    <citation type="submission" date="2016-10" db="EMBL/GenBank/DDBJ databases">
        <authorList>
            <person name="de Groot N.N."/>
        </authorList>
    </citation>
    <scope>NUCLEOTIDE SEQUENCE [LARGE SCALE GENOMIC DNA]</scope>
    <source>
        <strain evidence="7 8">CGMCC 1.10267</strain>
    </source>
</reference>
<protein>
    <submittedName>
        <fullName evidence="7">ABC-2 type transport system ATP-binding protein</fullName>
    </submittedName>
</protein>
<dbReference type="GO" id="GO:0005524">
    <property type="term" value="F:ATP binding"/>
    <property type="evidence" value="ECO:0007669"/>
    <property type="project" value="UniProtKB-KW"/>
</dbReference>
<keyword evidence="2" id="KW-0813">Transport</keyword>
<dbReference type="RefSeq" id="WP_090597602.1">
    <property type="nucleotide sequence ID" value="NZ_FNCS01000011.1"/>
</dbReference>
<evidence type="ECO:0000313" key="8">
    <source>
        <dbReference type="Proteomes" id="UP000199495"/>
    </source>
</evidence>